<name>A0A2M8Z0B5_9FIRM</name>
<dbReference type="Gene3D" id="1.10.1060.10">
    <property type="entry name" value="Alpha-helical ferredoxin"/>
    <property type="match status" value="1"/>
</dbReference>
<dbReference type="InterPro" id="IPR017900">
    <property type="entry name" value="4Fe4S_Fe_S_CS"/>
</dbReference>
<evidence type="ECO:0000259" key="5">
    <source>
        <dbReference type="PROSITE" id="PS51379"/>
    </source>
</evidence>
<dbReference type="AlphaFoldDB" id="A0A2M8Z0B5"/>
<dbReference type="InterPro" id="IPR009051">
    <property type="entry name" value="Helical_ferredxn"/>
</dbReference>
<sequence length="293" mass="33121">MHAIEKTIKETCKKLWDNGEVNRILAWEKGLFDYDAAPALFRSRERISRLVYNEHCGVNLSKFLIKEMEKEGKVLVLLKPCDTYGFNQLLSENRINREKVYILGVPCGGMRDEKGLLFKCLSCKGNDFKASDQIIESDLSVPSPVPSGEEEKLNKMTAEERFAFWRGQLSKCIRCNACRNVCPACSCIKCVFDNRDSGIETKANSDAFEENLFHIIRAFHVAGRCTDCGECSRVCPQNIPLYLLNRKMIEEMNERYGTYQAGENPEAKSPLTEFKESDPEVSAEHGKGGVSSC</sequence>
<dbReference type="GO" id="GO:0051536">
    <property type="term" value="F:iron-sulfur cluster binding"/>
    <property type="evidence" value="ECO:0007669"/>
    <property type="project" value="UniProtKB-KW"/>
</dbReference>
<evidence type="ECO:0000256" key="1">
    <source>
        <dbReference type="ARBA" id="ARBA00022723"/>
    </source>
</evidence>
<dbReference type="PROSITE" id="PS00198">
    <property type="entry name" value="4FE4S_FER_1"/>
    <property type="match status" value="1"/>
</dbReference>
<dbReference type="Proteomes" id="UP000231092">
    <property type="component" value="Unassembled WGS sequence"/>
</dbReference>
<feature type="region of interest" description="Disordered" evidence="4">
    <location>
        <begin position="258"/>
        <end position="293"/>
    </location>
</feature>
<dbReference type="PROSITE" id="PS51379">
    <property type="entry name" value="4FE4S_FER_2"/>
    <property type="match status" value="2"/>
</dbReference>
<feature type="domain" description="4Fe-4S ferredoxin-type" evidence="5">
    <location>
        <begin position="216"/>
        <end position="246"/>
    </location>
</feature>
<keyword evidence="3" id="KW-0411">Iron-sulfur</keyword>
<accession>A0A2M8Z0B5</accession>
<feature type="compositionally biased region" description="Basic and acidic residues" evidence="4">
    <location>
        <begin position="273"/>
        <end position="287"/>
    </location>
</feature>
<keyword evidence="2" id="KW-0408">Iron</keyword>
<evidence type="ECO:0000256" key="4">
    <source>
        <dbReference type="SAM" id="MobiDB-lite"/>
    </source>
</evidence>
<feature type="domain" description="4Fe-4S ferredoxin-type" evidence="5">
    <location>
        <begin position="162"/>
        <end position="193"/>
    </location>
</feature>
<dbReference type="InterPro" id="IPR017896">
    <property type="entry name" value="4Fe4S_Fe-S-bd"/>
</dbReference>
<protein>
    <submittedName>
        <fullName evidence="6">4Fe-4S dicluster protein</fullName>
    </submittedName>
</protein>
<proteinExistence type="predicted"/>
<dbReference type="GO" id="GO:0046872">
    <property type="term" value="F:metal ion binding"/>
    <property type="evidence" value="ECO:0007669"/>
    <property type="project" value="UniProtKB-KW"/>
</dbReference>
<organism evidence="6 7">
    <name type="scientific">[Clostridium] celerecrescens 18A</name>
    <dbReference type="NCBI Taxonomy" id="1286362"/>
    <lineage>
        <taxon>Bacteria</taxon>
        <taxon>Bacillati</taxon>
        <taxon>Bacillota</taxon>
        <taxon>Clostridia</taxon>
        <taxon>Lachnospirales</taxon>
        <taxon>Lachnospiraceae</taxon>
        <taxon>Lacrimispora</taxon>
    </lineage>
</organism>
<dbReference type="Pfam" id="PF13183">
    <property type="entry name" value="Fer4_8"/>
    <property type="match status" value="1"/>
</dbReference>
<dbReference type="SUPFAM" id="SSF46548">
    <property type="entry name" value="alpha-helical ferredoxin"/>
    <property type="match status" value="1"/>
</dbReference>
<reference evidence="6 7" key="1">
    <citation type="submission" date="2017-11" db="EMBL/GenBank/DDBJ databases">
        <title>Understudied soil microbes with underappreciated capabilities: Untangling the Clostridium saccharolyticum group.</title>
        <authorList>
            <person name="Leschine S."/>
        </authorList>
    </citation>
    <scope>NUCLEOTIDE SEQUENCE [LARGE SCALE GENOMIC DNA]</scope>
    <source>
        <strain evidence="6 7">18A</strain>
    </source>
</reference>
<dbReference type="RefSeq" id="WP_100303593.1">
    <property type="nucleotide sequence ID" value="NZ_PGET01000001.1"/>
</dbReference>
<evidence type="ECO:0000313" key="6">
    <source>
        <dbReference type="EMBL" id="PJJ26890.1"/>
    </source>
</evidence>
<evidence type="ECO:0000313" key="7">
    <source>
        <dbReference type="Proteomes" id="UP000231092"/>
    </source>
</evidence>
<evidence type="ECO:0000256" key="3">
    <source>
        <dbReference type="ARBA" id="ARBA00023014"/>
    </source>
</evidence>
<dbReference type="OrthoDB" id="9773828at2"/>
<gene>
    <name evidence="6" type="ORF">H171_0335</name>
</gene>
<keyword evidence="1" id="KW-0479">Metal-binding</keyword>
<comment type="caution">
    <text evidence="6">The sequence shown here is derived from an EMBL/GenBank/DDBJ whole genome shotgun (WGS) entry which is preliminary data.</text>
</comment>
<dbReference type="EMBL" id="PGET01000001">
    <property type="protein sequence ID" value="PJJ26890.1"/>
    <property type="molecule type" value="Genomic_DNA"/>
</dbReference>
<evidence type="ECO:0000256" key="2">
    <source>
        <dbReference type="ARBA" id="ARBA00023004"/>
    </source>
</evidence>